<evidence type="ECO:0000313" key="2">
    <source>
        <dbReference type="EMBL" id="KAL3680302.1"/>
    </source>
</evidence>
<organism evidence="2 3">
    <name type="scientific">Riccia sorocarpa</name>
    <dbReference type="NCBI Taxonomy" id="122646"/>
    <lineage>
        <taxon>Eukaryota</taxon>
        <taxon>Viridiplantae</taxon>
        <taxon>Streptophyta</taxon>
        <taxon>Embryophyta</taxon>
        <taxon>Marchantiophyta</taxon>
        <taxon>Marchantiopsida</taxon>
        <taxon>Marchantiidae</taxon>
        <taxon>Marchantiales</taxon>
        <taxon>Ricciaceae</taxon>
        <taxon>Riccia</taxon>
    </lineage>
</organism>
<feature type="compositionally biased region" description="Basic and acidic residues" evidence="1">
    <location>
        <begin position="39"/>
        <end position="58"/>
    </location>
</feature>
<proteinExistence type="predicted"/>
<dbReference type="Proteomes" id="UP001633002">
    <property type="component" value="Unassembled WGS sequence"/>
</dbReference>
<dbReference type="AlphaFoldDB" id="A0ABD3GQ60"/>
<comment type="caution">
    <text evidence="2">The sequence shown here is derived from an EMBL/GenBank/DDBJ whole genome shotgun (WGS) entry which is preliminary data.</text>
</comment>
<reference evidence="2 3" key="1">
    <citation type="submission" date="2024-09" db="EMBL/GenBank/DDBJ databases">
        <title>Chromosome-scale assembly of Riccia sorocarpa.</title>
        <authorList>
            <person name="Paukszto L."/>
        </authorList>
    </citation>
    <scope>NUCLEOTIDE SEQUENCE [LARGE SCALE GENOMIC DNA]</scope>
    <source>
        <strain evidence="2">LP-2024</strain>
        <tissue evidence="2">Aerial parts of the thallus</tissue>
    </source>
</reference>
<evidence type="ECO:0000313" key="3">
    <source>
        <dbReference type="Proteomes" id="UP001633002"/>
    </source>
</evidence>
<feature type="region of interest" description="Disordered" evidence="1">
    <location>
        <begin position="39"/>
        <end position="66"/>
    </location>
</feature>
<evidence type="ECO:0000256" key="1">
    <source>
        <dbReference type="SAM" id="MobiDB-lite"/>
    </source>
</evidence>
<accession>A0ABD3GQ60</accession>
<protein>
    <submittedName>
        <fullName evidence="2">Uncharacterized protein</fullName>
    </submittedName>
</protein>
<sequence>MVVWPGGDVGLGIGCFWGRAAAGSLVRFPRSLTVWEKGEHGRGGEETRIPGRRREVESRGSAAVGG</sequence>
<gene>
    <name evidence="2" type="ORF">R1sor_023258</name>
</gene>
<keyword evidence="3" id="KW-1185">Reference proteome</keyword>
<dbReference type="EMBL" id="JBJQOH010000007">
    <property type="protein sequence ID" value="KAL3680302.1"/>
    <property type="molecule type" value="Genomic_DNA"/>
</dbReference>
<name>A0ABD3GQ60_9MARC</name>